<reference evidence="1" key="1">
    <citation type="submission" date="2014-12" db="EMBL/GenBank/DDBJ databases">
        <title>Insight into the proteome of Arion vulgaris.</title>
        <authorList>
            <person name="Aradska J."/>
            <person name="Bulat T."/>
            <person name="Smidak R."/>
            <person name="Sarate P."/>
            <person name="Gangsoo J."/>
            <person name="Sialana F."/>
            <person name="Bilban M."/>
            <person name="Lubec G."/>
        </authorList>
    </citation>
    <scope>NUCLEOTIDE SEQUENCE</scope>
    <source>
        <tissue evidence="1">Skin</tissue>
    </source>
</reference>
<dbReference type="EMBL" id="HACG01004780">
    <property type="protein sequence ID" value="CEK51645.1"/>
    <property type="molecule type" value="Transcribed_RNA"/>
</dbReference>
<gene>
    <name evidence="1" type="primary">ORF13975</name>
</gene>
<accession>A0A0B6Y851</accession>
<organism evidence="1">
    <name type="scientific">Arion vulgaris</name>
    <dbReference type="NCBI Taxonomy" id="1028688"/>
    <lineage>
        <taxon>Eukaryota</taxon>
        <taxon>Metazoa</taxon>
        <taxon>Spiralia</taxon>
        <taxon>Lophotrochozoa</taxon>
        <taxon>Mollusca</taxon>
        <taxon>Gastropoda</taxon>
        <taxon>Heterobranchia</taxon>
        <taxon>Euthyneura</taxon>
        <taxon>Panpulmonata</taxon>
        <taxon>Eupulmonata</taxon>
        <taxon>Stylommatophora</taxon>
        <taxon>Helicina</taxon>
        <taxon>Arionoidea</taxon>
        <taxon>Arionidae</taxon>
        <taxon>Arion</taxon>
    </lineage>
</organism>
<evidence type="ECO:0000313" key="1">
    <source>
        <dbReference type="EMBL" id="CEK51645.1"/>
    </source>
</evidence>
<dbReference type="AlphaFoldDB" id="A0A0B6Y851"/>
<protein>
    <submittedName>
        <fullName evidence="1">Uncharacterized protein</fullName>
    </submittedName>
</protein>
<name>A0A0B6Y851_9EUPU</name>
<sequence>MAVVAQAAPWCIVEKQIQDLSEWAFSVSAYCALGCDATVDDMMLNDCIIV</sequence>
<proteinExistence type="predicted"/>